<comment type="caution">
    <text evidence="13">The sequence shown here is derived from an EMBL/GenBank/DDBJ whole genome shotgun (WGS) entry which is preliminary data.</text>
</comment>
<evidence type="ECO:0000256" key="1">
    <source>
        <dbReference type="ARBA" id="ARBA00004869"/>
    </source>
</evidence>
<reference evidence="13 14" key="1">
    <citation type="submission" date="2016-04" db="EMBL/GenBank/DDBJ databases">
        <title>The genome of Intoshia linei affirms orthonectids as highly simplified spiralians.</title>
        <authorList>
            <person name="Mikhailov K.V."/>
            <person name="Slusarev G.S."/>
            <person name="Nikitin M.A."/>
            <person name="Logacheva M.D."/>
            <person name="Penin A."/>
            <person name="Aleoshin V."/>
            <person name="Panchin Y.V."/>
        </authorList>
    </citation>
    <scope>NUCLEOTIDE SEQUENCE [LARGE SCALE GENOMIC DNA]</scope>
    <source>
        <strain evidence="13">Intl2013</strain>
        <tissue evidence="13">Whole animal</tissue>
    </source>
</reference>
<dbReference type="NCBIfam" id="TIGR01534">
    <property type="entry name" value="GAPDH-I"/>
    <property type="match status" value="1"/>
</dbReference>
<evidence type="ECO:0000256" key="6">
    <source>
        <dbReference type="ARBA" id="ARBA00023152"/>
    </source>
</evidence>
<keyword evidence="11" id="KW-0812">Transmembrane</keyword>
<dbReference type="OrthoDB" id="1152826at2759"/>
<dbReference type="Pfam" id="PF02800">
    <property type="entry name" value="Gp_dh_C"/>
    <property type="match status" value="1"/>
</dbReference>
<evidence type="ECO:0000313" key="14">
    <source>
        <dbReference type="Proteomes" id="UP000078046"/>
    </source>
</evidence>
<dbReference type="GO" id="GO:0019682">
    <property type="term" value="P:glyceraldehyde-3-phosphate metabolic process"/>
    <property type="evidence" value="ECO:0007669"/>
    <property type="project" value="UniProtKB-ARBA"/>
</dbReference>
<keyword evidence="11" id="KW-0472">Membrane</keyword>
<keyword evidence="6 9" id="KW-0324">Glycolysis</keyword>
<dbReference type="EC" id="1.2.1.12" evidence="9"/>
<evidence type="ECO:0000256" key="8">
    <source>
        <dbReference type="RuleBase" id="RU000397"/>
    </source>
</evidence>
<dbReference type="GO" id="GO:0006096">
    <property type="term" value="P:glycolytic process"/>
    <property type="evidence" value="ECO:0007669"/>
    <property type="project" value="UniProtKB-UniPathway"/>
</dbReference>
<dbReference type="PANTHER" id="PTHR10836">
    <property type="entry name" value="GLYCERALDEHYDE 3-PHOSPHATE DEHYDROGENASE"/>
    <property type="match status" value="1"/>
</dbReference>
<sequence length="470" mass="52799">MSKTFSYNSNSELSGSIENLEITNDVEIIPNTNNEEEILTSDHNSRSFQIEDVKPKRKETPETIREYRRKAKDERDEKEKKHSIQKSEMREEAENKIKKLEQNKLLEIENRKKENRFGRIGRLVLRASISQKNVEIVAINDPFMDIKKMEYFFKYDSTHGTFKGSVELKNDSLFVEGKEVKVYHERNPEDIPWAKNKVKYVVDCTGVFTKTVDASRHLKSDNGAAKVIISAPSPDAPMFVMGVNHTTYDKSNHHVVSNASCTTNCLAPLAKILNDHFTLKCGLMTTVHAMTATQKVVDGPGAKNLRDGRTASTNVIPASTGAAKAVGKVIPELNGKLTGMAFRVPLPNVSCVDLTCLLEKKPTLELINKTIKKHAETDMKGILAYTEDQVVSSDFNTSSESCTFDSTACIALMDDVTALIVFVIVFFMIMESIIIHSFLCAKCKIRKSSHNCKIKLATLYEEIKLMIRTC</sequence>
<evidence type="ECO:0000256" key="3">
    <source>
        <dbReference type="ARBA" id="ARBA00011881"/>
    </source>
</evidence>
<dbReference type="SMART" id="SM00846">
    <property type="entry name" value="Gp_dh_N"/>
    <property type="match status" value="1"/>
</dbReference>
<feature type="region of interest" description="Disordered" evidence="10">
    <location>
        <begin position="52"/>
        <end position="92"/>
    </location>
</feature>
<dbReference type="UniPathway" id="UPA00109">
    <property type="reaction ID" value="UER00184"/>
</dbReference>
<dbReference type="GO" id="GO:0006006">
    <property type="term" value="P:glucose metabolic process"/>
    <property type="evidence" value="ECO:0007669"/>
    <property type="project" value="InterPro"/>
</dbReference>
<keyword evidence="5 9" id="KW-0520">NAD</keyword>
<dbReference type="AlphaFoldDB" id="A0A177AXY9"/>
<dbReference type="CDD" id="cd18126">
    <property type="entry name" value="GAPDH_I_C"/>
    <property type="match status" value="1"/>
</dbReference>
<dbReference type="InterPro" id="IPR020829">
    <property type="entry name" value="GlycerAld_3-P_DH_cat"/>
</dbReference>
<dbReference type="InterPro" id="IPR020831">
    <property type="entry name" value="GlycerAld/Erythrose_P_DH"/>
</dbReference>
<evidence type="ECO:0000313" key="13">
    <source>
        <dbReference type="EMBL" id="OAF66846.1"/>
    </source>
</evidence>
<dbReference type="InterPro" id="IPR020830">
    <property type="entry name" value="GlycerAld_3-P_DH_AS"/>
</dbReference>
<evidence type="ECO:0000256" key="9">
    <source>
        <dbReference type="RuleBase" id="RU361160"/>
    </source>
</evidence>
<evidence type="ECO:0000256" key="5">
    <source>
        <dbReference type="ARBA" id="ARBA00023027"/>
    </source>
</evidence>
<dbReference type="PANTHER" id="PTHR10836:SF76">
    <property type="entry name" value="GLYCERALDEHYDE-3-PHOSPHATE DEHYDROGENASE-RELATED"/>
    <property type="match status" value="1"/>
</dbReference>
<dbReference type="InterPro" id="IPR006424">
    <property type="entry name" value="Glyceraldehyde-3-P_DH_1"/>
</dbReference>
<dbReference type="Gene3D" id="3.40.50.720">
    <property type="entry name" value="NAD(P)-binding Rossmann-like Domain"/>
    <property type="match status" value="1"/>
</dbReference>
<dbReference type="Proteomes" id="UP000078046">
    <property type="component" value="Unassembled WGS sequence"/>
</dbReference>
<comment type="subunit">
    <text evidence="3 9">Homotetramer.</text>
</comment>
<organism evidence="13 14">
    <name type="scientific">Intoshia linei</name>
    <dbReference type="NCBI Taxonomy" id="1819745"/>
    <lineage>
        <taxon>Eukaryota</taxon>
        <taxon>Metazoa</taxon>
        <taxon>Spiralia</taxon>
        <taxon>Lophotrochozoa</taxon>
        <taxon>Mesozoa</taxon>
        <taxon>Orthonectida</taxon>
        <taxon>Rhopaluridae</taxon>
        <taxon>Intoshia</taxon>
    </lineage>
</organism>
<evidence type="ECO:0000256" key="2">
    <source>
        <dbReference type="ARBA" id="ARBA00007406"/>
    </source>
</evidence>
<dbReference type="InterPro" id="IPR036291">
    <property type="entry name" value="NAD(P)-bd_dom_sf"/>
</dbReference>
<comment type="pathway">
    <text evidence="1 9">Carbohydrate degradation; glycolysis; pyruvate from D-glyceraldehyde 3-phosphate: step 1/5.</text>
</comment>
<evidence type="ECO:0000256" key="10">
    <source>
        <dbReference type="SAM" id="MobiDB-lite"/>
    </source>
</evidence>
<keyword evidence="14" id="KW-1185">Reference proteome</keyword>
<comment type="similarity">
    <text evidence="2 8">Belongs to the glyceraldehyde-3-phosphate dehydrogenase family.</text>
</comment>
<evidence type="ECO:0000256" key="4">
    <source>
        <dbReference type="ARBA" id="ARBA00023002"/>
    </source>
</evidence>
<proteinExistence type="inferred from homology"/>
<dbReference type="CDD" id="cd05214">
    <property type="entry name" value="GAPDH_I_N"/>
    <property type="match status" value="1"/>
</dbReference>
<dbReference type="Gene3D" id="3.30.360.10">
    <property type="entry name" value="Dihydrodipicolinate Reductase, domain 2"/>
    <property type="match status" value="1"/>
</dbReference>
<dbReference type="GO" id="GO:0005829">
    <property type="term" value="C:cytosol"/>
    <property type="evidence" value="ECO:0007669"/>
    <property type="project" value="TreeGrafter"/>
</dbReference>
<feature type="domain" description="Glyceraldehyde 3-phosphate dehydrogenase NAD(P) binding" evidence="12">
    <location>
        <begin position="115"/>
        <end position="261"/>
    </location>
</feature>
<accession>A0A177AXY9</accession>
<keyword evidence="11" id="KW-1133">Transmembrane helix</keyword>
<name>A0A177AXY9_9BILA</name>
<feature type="transmembrane region" description="Helical" evidence="11">
    <location>
        <begin position="416"/>
        <end position="439"/>
    </location>
</feature>
<evidence type="ECO:0000256" key="11">
    <source>
        <dbReference type="SAM" id="Phobius"/>
    </source>
</evidence>
<dbReference type="GO" id="GO:0050661">
    <property type="term" value="F:NADP binding"/>
    <property type="evidence" value="ECO:0007669"/>
    <property type="project" value="InterPro"/>
</dbReference>
<protein>
    <recommendedName>
        <fullName evidence="9">Glyceraldehyde-3-phosphate dehydrogenase</fullName>
        <ecNumber evidence="9">1.2.1.12</ecNumber>
    </recommendedName>
</protein>
<dbReference type="Pfam" id="PF00044">
    <property type="entry name" value="Gp_dh_N"/>
    <property type="match status" value="1"/>
</dbReference>
<dbReference type="SUPFAM" id="SSF55347">
    <property type="entry name" value="Glyceraldehyde-3-phosphate dehydrogenase-like, C-terminal domain"/>
    <property type="match status" value="1"/>
</dbReference>
<dbReference type="PROSITE" id="PS00071">
    <property type="entry name" value="GAPDH"/>
    <property type="match status" value="1"/>
</dbReference>
<dbReference type="InterPro" id="IPR020828">
    <property type="entry name" value="GlycerAld_3-P_DH_NAD(P)-bd"/>
</dbReference>
<evidence type="ECO:0000259" key="12">
    <source>
        <dbReference type="SMART" id="SM00846"/>
    </source>
</evidence>
<gene>
    <name evidence="13" type="ORF">A3Q56_05441</name>
</gene>
<dbReference type="GO" id="GO:0051287">
    <property type="term" value="F:NAD binding"/>
    <property type="evidence" value="ECO:0007669"/>
    <property type="project" value="UniProtKB-UniRule"/>
</dbReference>
<comment type="catalytic activity">
    <reaction evidence="7 9">
        <text>D-glyceraldehyde 3-phosphate + phosphate + NAD(+) = (2R)-3-phospho-glyceroyl phosphate + NADH + H(+)</text>
        <dbReference type="Rhea" id="RHEA:10300"/>
        <dbReference type="ChEBI" id="CHEBI:15378"/>
        <dbReference type="ChEBI" id="CHEBI:43474"/>
        <dbReference type="ChEBI" id="CHEBI:57540"/>
        <dbReference type="ChEBI" id="CHEBI:57604"/>
        <dbReference type="ChEBI" id="CHEBI:57945"/>
        <dbReference type="ChEBI" id="CHEBI:59776"/>
        <dbReference type="EC" id="1.2.1.12"/>
    </reaction>
</comment>
<dbReference type="GO" id="GO:0004365">
    <property type="term" value="F:glyceraldehyde-3-phosphate dehydrogenase (NAD+) (phosphorylating) activity"/>
    <property type="evidence" value="ECO:0007669"/>
    <property type="project" value="UniProtKB-UniRule"/>
</dbReference>
<dbReference type="FunFam" id="3.40.50.720:FF:000266">
    <property type="entry name" value="Glyceraldehyde-3-phosphate dehydrogenase"/>
    <property type="match status" value="1"/>
</dbReference>
<dbReference type="PRINTS" id="PR00078">
    <property type="entry name" value="G3PDHDRGNASE"/>
</dbReference>
<dbReference type="EMBL" id="LWCA01000813">
    <property type="protein sequence ID" value="OAF66846.1"/>
    <property type="molecule type" value="Genomic_DNA"/>
</dbReference>
<dbReference type="FunFam" id="3.30.360.10:FF:000001">
    <property type="entry name" value="Glyceraldehyde-3-phosphate dehydrogenase"/>
    <property type="match status" value="1"/>
</dbReference>
<evidence type="ECO:0000256" key="7">
    <source>
        <dbReference type="ARBA" id="ARBA00047698"/>
    </source>
</evidence>
<keyword evidence="4 9" id="KW-0560">Oxidoreductase</keyword>
<dbReference type="SUPFAM" id="SSF51735">
    <property type="entry name" value="NAD(P)-binding Rossmann-fold domains"/>
    <property type="match status" value="1"/>
</dbReference>